<protein>
    <submittedName>
        <fullName evidence="2">Uncharacterized protein</fullName>
    </submittedName>
</protein>
<evidence type="ECO:0000313" key="2">
    <source>
        <dbReference type="EMBL" id="KAG0483083.1"/>
    </source>
</evidence>
<reference evidence="2 3" key="1">
    <citation type="journal article" date="2020" name="Nat. Food">
        <title>A phased Vanilla planifolia genome enables genetic improvement of flavour and production.</title>
        <authorList>
            <person name="Hasing T."/>
            <person name="Tang H."/>
            <person name="Brym M."/>
            <person name="Khazi F."/>
            <person name="Huang T."/>
            <person name="Chambers A.H."/>
        </authorList>
    </citation>
    <scope>NUCLEOTIDE SEQUENCE [LARGE SCALE GENOMIC DNA]</scope>
    <source>
        <tissue evidence="2">Leaf</tissue>
    </source>
</reference>
<gene>
    <name evidence="2" type="ORF">HPP92_011167</name>
</gene>
<dbReference type="EMBL" id="JADCNM010000005">
    <property type="protein sequence ID" value="KAG0483083.1"/>
    <property type="molecule type" value="Genomic_DNA"/>
</dbReference>
<dbReference type="AlphaFoldDB" id="A0A835V388"/>
<proteinExistence type="predicted"/>
<dbReference type="Proteomes" id="UP000639772">
    <property type="component" value="Unassembled WGS sequence"/>
</dbReference>
<evidence type="ECO:0000256" key="1">
    <source>
        <dbReference type="SAM" id="MobiDB-lite"/>
    </source>
</evidence>
<evidence type="ECO:0000313" key="3">
    <source>
        <dbReference type="Proteomes" id="UP000639772"/>
    </source>
</evidence>
<organism evidence="2 3">
    <name type="scientific">Vanilla planifolia</name>
    <name type="common">Vanilla</name>
    <dbReference type="NCBI Taxonomy" id="51239"/>
    <lineage>
        <taxon>Eukaryota</taxon>
        <taxon>Viridiplantae</taxon>
        <taxon>Streptophyta</taxon>
        <taxon>Embryophyta</taxon>
        <taxon>Tracheophyta</taxon>
        <taxon>Spermatophyta</taxon>
        <taxon>Magnoliopsida</taxon>
        <taxon>Liliopsida</taxon>
        <taxon>Asparagales</taxon>
        <taxon>Orchidaceae</taxon>
        <taxon>Vanilloideae</taxon>
        <taxon>Vanilleae</taxon>
        <taxon>Vanilla</taxon>
    </lineage>
</organism>
<name>A0A835V388_VANPL</name>
<accession>A0A835V388</accession>
<sequence>MDDLTNQESHRRRPMPPAAAGEMIPNNCSRAWFCSISVRCSFSMAFEVGCFSPLRGKEKHRREFGMDRKSQWALERERIGRSNLRSR</sequence>
<feature type="region of interest" description="Disordered" evidence="1">
    <location>
        <begin position="1"/>
        <end position="21"/>
    </location>
</feature>
<comment type="caution">
    <text evidence="2">The sequence shown here is derived from an EMBL/GenBank/DDBJ whole genome shotgun (WGS) entry which is preliminary data.</text>
</comment>